<gene>
    <name evidence="1" type="ORF">GmarT_07240</name>
</gene>
<evidence type="ECO:0008006" key="3">
    <source>
        <dbReference type="Google" id="ProtNLM"/>
    </source>
</evidence>
<dbReference type="EMBL" id="CP042910">
    <property type="protein sequence ID" value="QEG14887.1"/>
    <property type="molecule type" value="Genomic_DNA"/>
</dbReference>
<dbReference type="SUPFAM" id="SSF51658">
    <property type="entry name" value="Xylose isomerase-like"/>
    <property type="match status" value="1"/>
</dbReference>
<organism evidence="1 2">
    <name type="scientific">Gimesia maris</name>
    <dbReference type="NCBI Taxonomy" id="122"/>
    <lineage>
        <taxon>Bacteria</taxon>
        <taxon>Pseudomonadati</taxon>
        <taxon>Planctomycetota</taxon>
        <taxon>Planctomycetia</taxon>
        <taxon>Planctomycetales</taxon>
        <taxon>Planctomycetaceae</taxon>
        <taxon>Gimesia</taxon>
    </lineage>
</organism>
<sequence length="365" mass="41536">MLTPSIITSFIASGFLTPDPVRQPRIQDCFKNLRKDFYEYFLQSDQTDPSYLPVELYILMEPDFLYLKTELDLPDSMGLTGFLNKLITDTALLEKTYEFLADRFRRMRITPIAFASFFPEISHADATRRSQTFGAVSGMQRLAQRFNQEDQWQIRAIELVCGSRIAGVEFEEERKRLISTLTPPDQTGNTLEKLIDGLDATVADQDRNNVIPYSLELEPGSMFLVNSAESIARIAELLAESTSIGFNLDLSHYSLAGLLKQDDTGTFYLTEALTKNKAFETFRRHIVHAHISDSSEKGHLGDLPFGSIHAEDYFRKQIQFLKTLTSQGDSALPFSNHLSLELEAVGRWREIEDSFKILCQLCRES</sequence>
<evidence type="ECO:0000313" key="1">
    <source>
        <dbReference type="EMBL" id="QEG14887.1"/>
    </source>
</evidence>
<dbReference type="RefSeq" id="WP_002644324.1">
    <property type="nucleotide sequence ID" value="NZ_CP042910.1"/>
</dbReference>
<name>A0ABX5YH52_9PLAN</name>
<proteinExistence type="predicted"/>
<dbReference type="GeneID" id="98645395"/>
<evidence type="ECO:0000313" key="2">
    <source>
        <dbReference type="Proteomes" id="UP000322887"/>
    </source>
</evidence>
<dbReference type="InterPro" id="IPR036237">
    <property type="entry name" value="Xyl_isomerase-like_sf"/>
</dbReference>
<dbReference type="Proteomes" id="UP000322887">
    <property type="component" value="Chromosome"/>
</dbReference>
<keyword evidence="2" id="KW-1185">Reference proteome</keyword>
<protein>
    <recommendedName>
        <fullName evidence="3">Xylose isomerase-like TIM barrel domain-containing protein</fullName>
    </recommendedName>
</protein>
<dbReference type="Gene3D" id="3.20.20.150">
    <property type="entry name" value="Divalent-metal-dependent TIM barrel enzymes"/>
    <property type="match status" value="1"/>
</dbReference>
<reference evidence="1 2" key="1">
    <citation type="submission" date="2019-08" db="EMBL/GenBank/DDBJ databases">
        <title>Deep-cultivation of Planctomycetes and their phenomic and genomic characterization uncovers novel biology.</title>
        <authorList>
            <person name="Wiegand S."/>
            <person name="Jogler M."/>
            <person name="Boedeker C."/>
            <person name="Pinto D."/>
            <person name="Vollmers J."/>
            <person name="Rivas-Marin E."/>
            <person name="Kohn T."/>
            <person name="Peeters S.H."/>
            <person name="Heuer A."/>
            <person name="Rast P."/>
            <person name="Oberbeckmann S."/>
            <person name="Bunk B."/>
            <person name="Jeske O."/>
            <person name="Meyerdierks A."/>
            <person name="Storesund J.E."/>
            <person name="Kallscheuer N."/>
            <person name="Luecker S."/>
            <person name="Lage O.M."/>
            <person name="Pohl T."/>
            <person name="Merkel B.J."/>
            <person name="Hornburger P."/>
            <person name="Mueller R.-W."/>
            <person name="Bruemmer F."/>
            <person name="Labrenz M."/>
            <person name="Spormann A.M."/>
            <person name="Op den Camp H."/>
            <person name="Overmann J."/>
            <person name="Amann R."/>
            <person name="Jetten M.S.M."/>
            <person name="Mascher T."/>
            <person name="Medema M.H."/>
            <person name="Devos D.P."/>
            <person name="Kaster A.-K."/>
            <person name="Ovreas L."/>
            <person name="Rohde M."/>
            <person name="Galperin M.Y."/>
            <person name="Jogler C."/>
        </authorList>
    </citation>
    <scope>NUCLEOTIDE SEQUENCE [LARGE SCALE GENOMIC DNA]</scope>
    <source>
        <strain evidence="1 2">DSM 8797</strain>
    </source>
</reference>
<accession>A0ABX5YH52</accession>